<name>A0ABV5YFK6_9ACTN</name>
<dbReference type="EMBL" id="JBHLZP010000063">
    <property type="protein sequence ID" value="MFB9832847.1"/>
    <property type="molecule type" value="Genomic_DNA"/>
</dbReference>
<dbReference type="Proteomes" id="UP001589627">
    <property type="component" value="Unassembled WGS sequence"/>
</dbReference>
<evidence type="ECO:0000313" key="2">
    <source>
        <dbReference type="Proteomes" id="UP001589627"/>
    </source>
</evidence>
<organism evidence="1 2">
    <name type="scientific">Actinoallomurus acaciae</name>
    <dbReference type="NCBI Taxonomy" id="502577"/>
    <lineage>
        <taxon>Bacteria</taxon>
        <taxon>Bacillati</taxon>
        <taxon>Actinomycetota</taxon>
        <taxon>Actinomycetes</taxon>
        <taxon>Streptosporangiales</taxon>
        <taxon>Thermomonosporaceae</taxon>
        <taxon>Actinoallomurus</taxon>
    </lineage>
</organism>
<dbReference type="RefSeq" id="WP_378199319.1">
    <property type="nucleotide sequence ID" value="NZ_JBHLZP010000063.1"/>
</dbReference>
<protein>
    <submittedName>
        <fullName evidence="1">Uncharacterized protein</fullName>
    </submittedName>
</protein>
<accession>A0ABV5YFK6</accession>
<evidence type="ECO:0000313" key="1">
    <source>
        <dbReference type="EMBL" id="MFB9832847.1"/>
    </source>
</evidence>
<sequence length="117" mass="12817">MSELIINPVNKEWLTGVLNSLGHTADEVAATLRAAGITGKRRNGVQCPTALYARAKAKERVPSASRVGVWVGWEAIWVRICRADRKDLVCVERPQAVSDFIEAFDSGSDYSDLLDDA</sequence>
<proteinExistence type="predicted"/>
<comment type="caution">
    <text evidence="1">The sequence shown here is derived from an EMBL/GenBank/DDBJ whole genome shotgun (WGS) entry which is preliminary data.</text>
</comment>
<gene>
    <name evidence="1" type="ORF">ACFFNX_11700</name>
</gene>
<keyword evidence="2" id="KW-1185">Reference proteome</keyword>
<reference evidence="1 2" key="1">
    <citation type="submission" date="2024-09" db="EMBL/GenBank/DDBJ databases">
        <authorList>
            <person name="Sun Q."/>
            <person name="Mori K."/>
        </authorList>
    </citation>
    <scope>NUCLEOTIDE SEQUENCE [LARGE SCALE GENOMIC DNA]</scope>
    <source>
        <strain evidence="1 2">TBRC 0563</strain>
    </source>
</reference>